<feature type="coiled-coil region" evidence="1">
    <location>
        <begin position="30"/>
        <end position="60"/>
    </location>
</feature>
<keyword evidence="3" id="KW-1185">Reference proteome</keyword>
<organism evidence="2 3">
    <name type="scientific">Paramarasmius palmivorus</name>
    <dbReference type="NCBI Taxonomy" id="297713"/>
    <lineage>
        <taxon>Eukaryota</taxon>
        <taxon>Fungi</taxon>
        <taxon>Dikarya</taxon>
        <taxon>Basidiomycota</taxon>
        <taxon>Agaricomycotina</taxon>
        <taxon>Agaricomycetes</taxon>
        <taxon>Agaricomycetidae</taxon>
        <taxon>Agaricales</taxon>
        <taxon>Marasmiineae</taxon>
        <taxon>Marasmiaceae</taxon>
        <taxon>Paramarasmius</taxon>
    </lineage>
</organism>
<sequence>MILSPSPFLSKLGTDFLPSPAEKLVIRQLISARQEKIRTIQDEIARLQAEQDELQSVIDDHLTLISPIRQVHTDVLREIFSQCLPQHQLPAPRALEAPLLFTEVCRLWRKVAIDTPELWTRVHFCLPHPKNPPITGKFRAFMHIWSAGVRTWLQRTGVMPLALAISGSSFANNFQWNMDYREDIVELEQFHMDIAQQLLVHASRWRILSLECPDRIREILTTPTEELPSLKELRSYPHPFEGLSMNAEIPSLGAVLRRAPSLHSLHLNEPFYHLPIRWDSLTEVVLYGPSDSLASRVQAISVSEATQVLSSSCLSLRHYTVSIYFDTMPSPVMISPIFLPNLQTFNVHVTTALGDFANEVPLTSLQQVFDSMTTPKLVHFGLGIACSQSAIDLDKFYFLDFLERSGCVLQSLALDCQATSAAVIGLLTGMPLLKQLRLRMSMSNPWGLVYEHDSSRFLEPIIDSLTPSATNVDVLCPNIEVLMCGKCPATCAESLLALAEARHMERSNTQRLKRLQAHFSRAIEDVEVSSQLEALRKRGMLVQWCSPPGGLRSFIREPPFHVYVHSAELWWPTPWGNVTSY</sequence>
<name>A0AAW0CWT7_9AGAR</name>
<dbReference type="Proteomes" id="UP001383192">
    <property type="component" value="Unassembled WGS sequence"/>
</dbReference>
<evidence type="ECO:0000313" key="2">
    <source>
        <dbReference type="EMBL" id="KAK7043247.1"/>
    </source>
</evidence>
<evidence type="ECO:0008006" key="4">
    <source>
        <dbReference type="Google" id="ProtNLM"/>
    </source>
</evidence>
<dbReference type="EMBL" id="JAYKXP010000029">
    <property type="protein sequence ID" value="KAK7043247.1"/>
    <property type="molecule type" value="Genomic_DNA"/>
</dbReference>
<evidence type="ECO:0000256" key="1">
    <source>
        <dbReference type="SAM" id="Coils"/>
    </source>
</evidence>
<dbReference type="InterPro" id="IPR032675">
    <property type="entry name" value="LRR_dom_sf"/>
</dbReference>
<gene>
    <name evidence="2" type="ORF">VNI00_008601</name>
</gene>
<proteinExistence type="predicted"/>
<dbReference type="Gene3D" id="3.80.10.10">
    <property type="entry name" value="Ribonuclease Inhibitor"/>
    <property type="match status" value="1"/>
</dbReference>
<accession>A0AAW0CWT7</accession>
<keyword evidence="1" id="KW-0175">Coiled coil</keyword>
<comment type="caution">
    <text evidence="2">The sequence shown here is derived from an EMBL/GenBank/DDBJ whole genome shotgun (WGS) entry which is preliminary data.</text>
</comment>
<dbReference type="AlphaFoldDB" id="A0AAW0CWT7"/>
<reference evidence="2 3" key="1">
    <citation type="submission" date="2024-01" db="EMBL/GenBank/DDBJ databases">
        <title>A draft genome for a cacao thread blight-causing isolate of Paramarasmius palmivorus.</title>
        <authorList>
            <person name="Baruah I.K."/>
            <person name="Bukari Y."/>
            <person name="Amoako-Attah I."/>
            <person name="Meinhardt L.W."/>
            <person name="Bailey B.A."/>
            <person name="Cohen S.P."/>
        </authorList>
    </citation>
    <scope>NUCLEOTIDE SEQUENCE [LARGE SCALE GENOMIC DNA]</scope>
    <source>
        <strain evidence="2 3">GH-12</strain>
    </source>
</reference>
<evidence type="ECO:0000313" key="3">
    <source>
        <dbReference type="Proteomes" id="UP001383192"/>
    </source>
</evidence>
<protein>
    <recommendedName>
        <fullName evidence="4">F-box domain-containing protein</fullName>
    </recommendedName>
</protein>